<evidence type="ECO:0000313" key="1">
    <source>
        <dbReference type="EMBL" id="MCY4745666.1"/>
    </source>
</evidence>
<dbReference type="EMBL" id="JAPPUY010000003">
    <property type="protein sequence ID" value="MCY4745666.1"/>
    <property type="molecule type" value="Genomic_DNA"/>
</dbReference>
<protein>
    <submittedName>
        <fullName evidence="1">HD domain-containing protein</fullName>
    </submittedName>
</protein>
<keyword evidence="2" id="KW-1185">Reference proteome</keyword>
<reference evidence="1" key="1">
    <citation type="submission" date="2022-08" db="EMBL/GenBank/DDBJ databases">
        <title>Genome sequencing of Pelomonas sp. UHG3.</title>
        <authorList>
            <person name="So Y."/>
        </authorList>
    </citation>
    <scope>NUCLEOTIDE SEQUENCE</scope>
    <source>
        <strain evidence="1">UHG3</strain>
    </source>
</reference>
<evidence type="ECO:0000313" key="2">
    <source>
        <dbReference type="Proteomes" id="UP001076464"/>
    </source>
</evidence>
<gene>
    <name evidence="1" type="ORF">NYO99_11840</name>
</gene>
<organism evidence="1 2">
    <name type="scientific">Roseateles hydrophilus</name>
    <dbReference type="NCBI Taxonomy" id="2975054"/>
    <lineage>
        <taxon>Bacteria</taxon>
        <taxon>Pseudomonadati</taxon>
        <taxon>Pseudomonadota</taxon>
        <taxon>Betaproteobacteria</taxon>
        <taxon>Burkholderiales</taxon>
        <taxon>Sphaerotilaceae</taxon>
        <taxon>Roseateles</taxon>
    </lineage>
</organism>
<name>A0ACC6CB74_9BURK</name>
<proteinExistence type="predicted"/>
<sequence length="225" mass="24461">MKTDQTPRRRVDSNILLYAAQLINTCLRHGHDTDTVLAALLLAADAHAGQTRESDGRPYVSHSIVVATLVATWGASTTAVVVGLLHDVVEDAPGFEPCIETMFGEKVAAMVSALSKKSKEVLATRRERIEEQRSRFAVALAVHGQELALVKLADRLHNLSTSATLEPARQQRLLDESREYYAPLALQLGMSELAGLMLRPEAWSQDAPALARVGAAHARHHSMAS</sequence>
<dbReference type="Proteomes" id="UP001076464">
    <property type="component" value="Unassembled WGS sequence"/>
</dbReference>
<accession>A0ACC6CB74</accession>
<comment type="caution">
    <text evidence="1">The sequence shown here is derived from an EMBL/GenBank/DDBJ whole genome shotgun (WGS) entry which is preliminary data.</text>
</comment>